<sequence length="83" mass="9606">MSACKSTEPQSRRQFHQEHAEQARAEALRLLAQREAMGPRWLAWVATELYHLKPSAFASMVRRELERLSTADRQFGQASKEVH</sequence>
<dbReference type="KEGG" id="plal:FXN65_07895"/>
<dbReference type="Proteomes" id="UP000327179">
    <property type="component" value="Chromosome"/>
</dbReference>
<reference evidence="1 2" key="1">
    <citation type="submission" date="2019-08" db="EMBL/GenBank/DDBJ databases">
        <title>Whole-genome Sequencing of e-waste polymer degrading bacterium Pseudomonas sp. strain PE08.</title>
        <authorList>
            <person name="Kirdat K."/>
            <person name="Debbarma P."/>
            <person name="Narawade N."/>
            <person name="Suyal D."/>
            <person name="Thorat V."/>
            <person name="Shouche Y."/>
            <person name="Goel R."/>
            <person name="Yadav A."/>
        </authorList>
    </citation>
    <scope>NUCLEOTIDE SEQUENCE [LARGE SCALE GENOMIC DNA]</scope>
    <source>
        <strain evidence="1 2">PE08</strain>
    </source>
</reference>
<protein>
    <submittedName>
        <fullName evidence="1">Uncharacterized protein</fullName>
    </submittedName>
</protein>
<gene>
    <name evidence="1" type="ORF">FXN65_07895</name>
</gene>
<organism evidence="1 2">
    <name type="scientific">Metapseudomonas lalkuanensis</name>
    <dbReference type="NCBI Taxonomy" id="2604832"/>
    <lineage>
        <taxon>Bacteria</taxon>
        <taxon>Pseudomonadati</taxon>
        <taxon>Pseudomonadota</taxon>
        <taxon>Gammaproteobacteria</taxon>
        <taxon>Pseudomonadales</taxon>
        <taxon>Pseudomonadaceae</taxon>
        <taxon>Metapseudomonas</taxon>
    </lineage>
</organism>
<dbReference type="RefSeq" id="WP_151132534.1">
    <property type="nucleotide sequence ID" value="NZ_CP043311.1"/>
</dbReference>
<evidence type="ECO:0000313" key="2">
    <source>
        <dbReference type="Proteomes" id="UP000327179"/>
    </source>
</evidence>
<accession>A0A5J6QHZ5</accession>
<keyword evidence="2" id="KW-1185">Reference proteome</keyword>
<proteinExistence type="predicted"/>
<dbReference type="AlphaFoldDB" id="A0A5J6QHZ5"/>
<dbReference type="EMBL" id="CP043311">
    <property type="protein sequence ID" value="QEY61993.1"/>
    <property type="molecule type" value="Genomic_DNA"/>
</dbReference>
<name>A0A5J6QHZ5_9GAMM</name>
<evidence type="ECO:0000313" key="1">
    <source>
        <dbReference type="EMBL" id="QEY61993.1"/>
    </source>
</evidence>